<dbReference type="InterPro" id="IPR038222">
    <property type="entry name" value="DHHA2_dom_sf"/>
</dbReference>
<dbReference type="Pfam" id="PF02833">
    <property type="entry name" value="DHHA2"/>
    <property type="match status" value="1"/>
</dbReference>
<dbReference type="Pfam" id="PF01368">
    <property type="entry name" value="DHH"/>
    <property type="match status" value="1"/>
</dbReference>
<keyword evidence="7" id="KW-1185">Reference proteome</keyword>
<comment type="caution">
    <text evidence="6">The sequence shown here is derived from an EMBL/GenBank/DDBJ whole genome shotgun (WGS) entry which is preliminary data.</text>
</comment>
<dbReference type="InterPro" id="IPR038763">
    <property type="entry name" value="DHH_sf"/>
</dbReference>
<evidence type="ECO:0000256" key="4">
    <source>
        <dbReference type="ARBA" id="ARBA00023211"/>
    </source>
</evidence>
<accession>A0ABP9ZEJ7</accession>
<dbReference type="SMART" id="SM01131">
    <property type="entry name" value="DHHA2"/>
    <property type="match status" value="1"/>
</dbReference>
<dbReference type="InterPro" id="IPR001667">
    <property type="entry name" value="DDH_dom"/>
</dbReference>
<feature type="domain" description="DHHA2" evidence="5">
    <location>
        <begin position="217"/>
        <end position="367"/>
    </location>
</feature>
<protein>
    <recommendedName>
        <fullName evidence="5">DHHA2 domain-containing protein</fullName>
    </recommendedName>
</protein>
<dbReference type="PANTHER" id="PTHR12112:SF39">
    <property type="entry name" value="EG:152A3.5 PROTEIN (FBGN0003116_PN PROTEIN)"/>
    <property type="match status" value="1"/>
</dbReference>
<evidence type="ECO:0000256" key="1">
    <source>
        <dbReference type="ARBA" id="ARBA00001936"/>
    </source>
</evidence>
<evidence type="ECO:0000259" key="5">
    <source>
        <dbReference type="SMART" id="SM01131"/>
    </source>
</evidence>
<sequence>MNSLDKYLEYVHKELSNQTTHKVIVSGNDSADLDSIISSLIFAYLSYTQQKDTNTLFIPLVKVPKADLELRPELNFVLKQVGLDYKKLITIDEIDTSQPTHIVLIDHNQLTVPFHTEAWENHVVAILDHHVDEKLYLNAPIRVVDMVGSCVTLVLKHFEISVSAPWLTEDIALLSMAPLLVDTVNLKWDLGRTTESDVQVFNVLKEKVQNMEFNAFFKSIEKVKSEVDTMANYDILRRDYKEFPNVNGYKIGTSAVTWNFRAWAERENGTESISKTAIDYARERGLDMEVIFTAFDYDREEVRGGDYRRELAVFVINKDLERVKISLENNKDLQLTPIEFGDSSAYYDQGNIKMSRKQVWPLLKKLIETHDDL</sequence>
<keyword evidence="2" id="KW-0479">Metal-binding</keyword>
<dbReference type="PANTHER" id="PTHR12112">
    <property type="entry name" value="BNIP - RELATED"/>
    <property type="match status" value="1"/>
</dbReference>
<comment type="cofactor">
    <cofactor evidence="1">
        <name>Mn(2+)</name>
        <dbReference type="ChEBI" id="CHEBI:29035"/>
    </cofactor>
</comment>
<evidence type="ECO:0000313" key="7">
    <source>
        <dbReference type="Proteomes" id="UP001473302"/>
    </source>
</evidence>
<keyword evidence="4" id="KW-0464">Manganese</keyword>
<dbReference type="Gene3D" id="3.10.310.20">
    <property type="entry name" value="DHHA2 domain"/>
    <property type="match status" value="1"/>
</dbReference>
<name>A0ABP9ZEJ7_9FUNG</name>
<dbReference type="Proteomes" id="UP001473302">
    <property type="component" value="Unassembled WGS sequence"/>
</dbReference>
<gene>
    <name evidence="6" type="ORF">MFLAVUS_011034</name>
</gene>
<dbReference type="Gene3D" id="3.90.1640.10">
    <property type="entry name" value="inorganic pyrophosphatase (n-terminal core)"/>
    <property type="match status" value="1"/>
</dbReference>
<organism evidence="6 7">
    <name type="scientific">Mucor flavus</name>
    <dbReference type="NCBI Taxonomy" id="439312"/>
    <lineage>
        <taxon>Eukaryota</taxon>
        <taxon>Fungi</taxon>
        <taxon>Fungi incertae sedis</taxon>
        <taxon>Mucoromycota</taxon>
        <taxon>Mucoromycotina</taxon>
        <taxon>Mucoromycetes</taxon>
        <taxon>Mucorales</taxon>
        <taxon>Mucorineae</taxon>
        <taxon>Mucoraceae</taxon>
        <taxon>Mucor</taxon>
    </lineage>
</organism>
<proteinExistence type="predicted"/>
<reference evidence="6 7" key="1">
    <citation type="submission" date="2024-04" db="EMBL/GenBank/DDBJ databases">
        <title>genome sequences of Mucor flavus KT1a and Helicostylum pulchrum KT1b strains isolated from the surface of a dry-aged beef.</title>
        <authorList>
            <person name="Toyotome T."/>
            <person name="Hosono M."/>
            <person name="Torimaru M."/>
            <person name="Fukuda K."/>
            <person name="Mikami N."/>
        </authorList>
    </citation>
    <scope>NUCLEOTIDE SEQUENCE [LARGE SCALE GENOMIC DNA]</scope>
    <source>
        <strain evidence="6 7">KT1a</strain>
    </source>
</reference>
<evidence type="ECO:0000313" key="6">
    <source>
        <dbReference type="EMBL" id="GAA5817486.1"/>
    </source>
</evidence>
<dbReference type="EMBL" id="BAABUK010000043">
    <property type="protein sequence ID" value="GAA5817486.1"/>
    <property type="molecule type" value="Genomic_DNA"/>
</dbReference>
<dbReference type="InterPro" id="IPR004097">
    <property type="entry name" value="DHHA2"/>
</dbReference>
<keyword evidence="3" id="KW-0378">Hydrolase</keyword>
<dbReference type="SUPFAM" id="SSF64182">
    <property type="entry name" value="DHH phosphoesterases"/>
    <property type="match status" value="1"/>
</dbReference>
<evidence type="ECO:0000256" key="3">
    <source>
        <dbReference type="ARBA" id="ARBA00022801"/>
    </source>
</evidence>
<evidence type="ECO:0000256" key="2">
    <source>
        <dbReference type="ARBA" id="ARBA00022723"/>
    </source>
</evidence>